<evidence type="ECO:0000256" key="6">
    <source>
        <dbReference type="ARBA" id="ARBA00022989"/>
    </source>
</evidence>
<reference evidence="9 10" key="1">
    <citation type="journal article" date="2012" name="FEBS Lett.">
        <title>Anammox organism KSU-1 expresses a NirK-type copper-containing nitrite reductase instead of a NirS-type with cytochrome cd1.</title>
        <authorList>
            <person name="Hira D."/>
            <person name="Toh H."/>
            <person name="Migita C.T."/>
            <person name="Okubo H."/>
            <person name="Nishiyama T."/>
            <person name="Hattori M."/>
            <person name="Furukawa K."/>
            <person name="Fujii T."/>
        </authorList>
    </citation>
    <scope>NUCLEOTIDE SEQUENCE [LARGE SCALE GENOMIC DNA]</scope>
</reference>
<feature type="transmembrane region" description="Helical" evidence="8">
    <location>
        <begin position="99"/>
        <end position="119"/>
    </location>
</feature>
<feature type="transmembrane region" description="Helical" evidence="8">
    <location>
        <begin position="131"/>
        <end position="151"/>
    </location>
</feature>
<keyword evidence="10" id="KW-1185">Reference proteome</keyword>
<feature type="transmembrane region" description="Helical" evidence="8">
    <location>
        <begin position="69"/>
        <end position="87"/>
    </location>
</feature>
<evidence type="ECO:0000256" key="2">
    <source>
        <dbReference type="ARBA" id="ARBA00007776"/>
    </source>
</evidence>
<evidence type="ECO:0000256" key="1">
    <source>
        <dbReference type="ARBA" id="ARBA00004651"/>
    </source>
</evidence>
<keyword evidence="5" id="KW-0133">Cell shape</keyword>
<evidence type="ECO:0000256" key="5">
    <source>
        <dbReference type="ARBA" id="ARBA00022960"/>
    </source>
</evidence>
<evidence type="ECO:0000313" key="10">
    <source>
        <dbReference type="Proteomes" id="UP000002985"/>
    </source>
</evidence>
<dbReference type="GO" id="GO:0008360">
    <property type="term" value="P:regulation of cell shape"/>
    <property type="evidence" value="ECO:0007669"/>
    <property type="project" value="UniProtKB-KW"/>
</dbReference>
<evidence type="ECO:0000256" key="7">
    <source>
        <dbReference type="ARBA" id="ARBA00023136"/>
    </source>
</evidence>
<accession>I3IJ70</accession>
<dbReference type="GO" id="GO:0005886">
    <property type="term" value="C:plasma membrane"/>
    <property type="evidence" value="ECO:0007669"/>
    <property type="project" value="UniProtKB-SubCell"/>
</dbReference>
<keyword evidence="4 8" id="KW-0812">Transmembrane</keyword>
<dbReference type="NCBIfam" id="TIGR03426">
    <property type="entry name" value="shape_MreD"/>
    <property type="match status" value="1"/>
</dbReference>
<dbReference type="Proteomes" id="UP000002985">
    <property type="component" value="Unassembled WGS sequence"/>
</dbReference>
<dbReference type="AlphaFoldDB" id="I3IJ70"/>
<sequence>MRWFTFFCILICISAFQSTMIQWITIGSAVPDLYFSLVVFYSFLTDIKRNTITNWFTGLSKDLLSEGSLGINSVFFVAIGLLIWSIRGILYKGHLITQVLITFIFSVIYNIFYAAYVAVSFHSLNLLPTLWIIFICSLYTAVIIPVLFWILGKFQPNQRLFSVGDR</sequence>
<protein>
    <submittedName>
        <fullName evidence="9">Cell shape determining protein MreD</fullName>
    </submittedName>
</protein>
<dbReference type="STRING" id="247490.KSU1_C0169"/>
<keyword evidence="6 8" id="KW-1133">Transmembrane helix</keyword>
<keyword evidence="7 8" id="KW-0472">Membrane</keyword>
<evidence type="ECO:0000256" key="3">
    <source>
        <dbReference type="ARBA" id="ARBA00022475"/>
    </source>
</evidence>
<dbReference type="OrthoDB" id="267182at2"/>
<evidence type="ECO:0000256" key="4">
    <source>
        <dbReference type="ARBA" id="ARBA00022692"/>
    </source>
</evidence>
<gene>
    <name evidence="9" type="ORF">KSU1_C0169</name>
</gene>
<name>I3IJ70_9BACT</name>
<evidence type="ECO:0000313" key="9">
    <source>
        <dbReference type="EMBL" id="GAB61765.1"/>
    </source>
</evidence>
<dbReference type="InterPro" id="IPR007227">
    <property type="entry name" value="Cell_shape_determining_MreD"/>
</dbReference>
<proteinExistence type="inferred from homology"/>
<comment type="subcellular location">
    <subcellularLocation>
        <location evidence="1">Cell membrane</location>
        <topology evidence="1">Multi-pass membrane protein</topology>
    </subcellularLocation>
</comment>
<dbReference type="EMBL" id="BAFH01000003">
    <property type="protein sequence ID" value="GAB61765.1"/>
    <property type="molecule type" value="Genomic_DNA"/>
</dbReference>
<comment type="caution">
    <text evidence="9">The sequence shown here is derived from an EMBL/GenBank/DDBJ whole genome shotgun (WGS) entry which is preliminary data.</text>
</comment>
<evidence type="ECO:0000256" key="8">
    <source>
        <dbReference type="SAM" id="Phobius"/>
    </source>
</evidence>
<keyword evidence="3" id="KW-1003">Cell membrane</keyword>
<organism evidence="9 10">
    <name type="scientific">Candidatus Jettenia caeni</name>
    <dbReference type="NCBI Taxonomy" id="247490"/>
    <lineage>
        <taxon>Bacteria</taxon>
        <taxon>Pseudomonadati</taxon>
        <taxon>Planctomycetota</taxon>
        <taxon>Candidatus Brocadiia</taxon>
        <taxon>Candidatus Brocadiales</taxon>
        <taxon>Candidatus Brocadiaceae</taxon>
        <taxon>Candidatus Jettenia</taxon>
    </lineage>
</organism>
<comment type="similarity">
    <text evidence="2">Belongs to the MreD family.</text>
</comment>